<proteinExistence type="predicted"/>
<sequence>MARTTLAWPFSLANSSAVLQSSFVIKGLAPCERSRWTVCSSPFLAAWCNAVPQCDPGRYAFTFAPNSISILATLSRSGRMQATISGVFPSLSIHSRPAPCARRVRIPSTLP</sequence>
<dbReference type="EMBL" id="GBRH01178717">
    <property type="protein sequence ID" value="JAE19179.1"/>
    <property type="molecule type" value="Transcribed_RNA"/>
</dbReference>
<dbReference type="AlphaFoldDB" id="A0A0A9G6V8"/>
<name>A0A0A9G6V8_ARUDO</name>
<accession>A0A0A9G6V8</accession>
<reference evidence="1" key="2">
    <citation type="journal article" date="2015" name="Data Brief">
        <title>Shoot transcriptome of the giant reed, Arundo donax.</title>
        <authorList>
            <person name="Barrero R.A."/>
            <person name="Guerrero F.D."/>
            <person name="Moolhuijzen P."/>
            <person name="Goolsby J.A."/>
            <person name="Tidwell J."/>
            <person name="Bellgard S.E."/>
            <person name="Bellgard M.I."/>
        </authorList>
    </citation>
    <scope>NUCLEOTIDE SEQUENCE</scope>
    <source>
        <tissue evidence="1">Shoot tissue taken approximately 20 cm above the soil surface</tissue>
    </source>
</reference>
<organism evidence="1">
    <name type="scientific">Arundo donax</name>
    <name type="common">Giant reed</name>
    <name type="synonym">Donax arundinaceus</name>
    <dbReference type="NCBI Taxonomy" id="35708"/>
    <lineage>
        <taxon>Eukaryota</taxon>
        <taxon>Viridiplantae</taxon>
        <taxon>Streptophyta</taxon>
        <taxon>Embryophyta</taxon>
        <taxon>Tracheophyta</taxon>
        <taxon>Spermatophyta</taxon>
        <taxon>Magnoliopsida</taxon>
        <taxon>Liliopsida</taxon>
        <taxon>Poales</taxon>
        <taxon>Poaceae</taxon>
        <taxon>PACMAD clade</taxon>
        <taxon>Arundinoideae</taxon>
        <taxon>Arundineae</taxon>
        <taxon>Arundo</taxon>
    </lineage>
</organism>
<evidence type="ECO:0000313" key="1">
    <source>
        <dbReference type="EMBL" id="JAE19179.1"/>
    </source>
</evidence>
<reference evidence="1" key="1">
    <citation type="submission" date="2014-09" db="EMBL/GenBank/DDBJ databases">
        <authorList>
            <person name="Magalhaes I.L.F."/>
            <person name="Oliveira U."/>
            <person name="Santos F.R."/>
            <person name="Vidigal T.H.D.A."/>
            <person name="Brescovit A.D."/>
            <person name="Santos A.J."/>
        </authorList>
    </citation>
    <scope>NUCLEOTIDE SEQUENCE</scope>
    <source>
        <tissue evidence="1">Shoot tissue taken approximately 20 cm above the soil surface</tissue>
    </source>
</reference>
<protein>
    <submittedName>
        <fullName evidence="1">Uncharacterized protein</fullName>
    </submittedName>
</protein>